<reference evidence="1" key="1">
    <citation type="journal article" date="2022" name="Plant J.">
        <title>Strategies of tolerance reflected in two North American maple genomes.</title>
        <authorList>
            <person name="McEvoy S.L."/>
            <person name="Sezen U.U."/>
            <person name="Trouern-Trend A."/>
            <person name="McMahon S.M."/>
            <person name="Schaberg P.G."/>
            <person name="Yang J."/>
            <person name="Wegrzyn J.L."/>
            <person name="Swenson N.G."/>
        </authorList>
    </citation>
    <scope>NUCLEOTIDE SEQUENCE</scope>
    <source>
        <strain evidence="1">NS2018</strain>
    </source>
</reference>
<evidence type="ECO:0000313" key="2">
    <source>
        <dbReference type="Proteomes" id="UP001168877"/>
    </source>
</evidence>
<dbReference type="EMBL" id="JAUESC010000002">
    <property type="protein sequence ID" value="KAK0603950.1"/>
    <property type="molecule type" value="Genomic_DNA"/>
</dbReference>
<comment type="caution">
    <text evidence="1">The sequence shown here is derived from an EMBL/GenBank/DDBJ whole genome shotgun (WGS) entry which is preliminary data.</text>
</comment>
<organism evidence="1 2">
    <name type="scientific">Acer saccharum</name>
    <name type="common">Sugar maple</name>
    <dbReference type="NCBI Taxonomy" id="4024"/>
    <lineage>
        <taxon>Eukaryota</taxon>
        <taxon>Viridiplantae</taxon>
        <taxon>Streptophyta</taxon>
        <taxon>Embryophyta</taxon>
        <taxon>Tracheophyta</taxon>
        <taxon>Spermatophyta</taxon>
        <taxon>Magnoliopsida</taxon>
        <taxon>eudicotyledons</taxon>
        <taxon>Gunneridae</taxon>
        <taxon>Pentapetalae</taxon>
        <taxon>rosids</taxon>
        <taxon>malvids</taxon>
        <taxon>Sapindales</taxon>
        <taxon>Sapindaceae</taxon>
        <taxon>Hippocastanoideae</taxon>
        <taxon>Acereae</taxon>
        <taxon>Acer</taxon>
    </lineage>
</organism>
<sequence>MQLVSSCCLVREVESDEEATSIAKVSSDREAATIAEVSSEGEVAIVVVFLRRFESRERAKSGERKGGVAIAANVTDAGGGDVVIVFRLQTSFKFQRFVYLKS</sequence>
<reference evidence="1" key="2">
    <citation type="submission" date="2023-06" db="EMBL/GenBank/DDBJ databases">
        <authorList>
            <person name="Swenson N.G."/>
            <person name="Wegrzyn J.L."/>
            <person name="Mcevoy S.L."/>
        </authorList>
    </citation>
    <scope>NUCLEOTIDE SEQUENCE</scope>
    <source>
        <strain evidence="1">NS2018</strain>
        <tissue evidence="1">Leaf</tissue>
    </source>
</reference>
<evidence type="ECO:0000313" key="1">
    <source>
        <dbReference type="EMBL" id="KAK0603950.1"/>
    </source>
</evidence>
<protein>
    <submittedName>
        <fullName evidence="1">Uncharacterized protein</fullName>
    </submittedName>
</protein>
<accession>A0AA39TD69</accession>
<keyword evidence="2" id="KW-1185">Reference proteome</keyword>
<gene>
    <name evidence="1" type="ORF">LWI29_010533</name>
</gene>
<name>A0AA39TD69_ACESA</name>
<dbReference type="Proteomes" id="UP001168877">
    <property type="component" value="Unassembled WGS sequence"/>
</dbReference>
<dbReference type="AlphaFoldDB" id="A0AA39TD69"/>
<proteinExistence type="predicted"/>